<reference evidence="1 2" key="1">
    <citation type="journal article" date="2024" name="IMA Fungus">
        <title>Apiospora arundinis, a panoply of carbohydrate-active enzymes and secondary metabolites.</title>
        <authorList>
            <person name="Sorensen T."/>
            <person name="Petersen C."/>
            <person name="Muurmann A.T."/>
            <person name="Christiansen J.V."/>
            <person name="Brundto M.L."/>
            <person name="Overgaard C.K."/>
            <person name="Boysen A.T."/>
            <person name="Wollenberg R.D."/>
            <person name="Larsen T.O."/>
            <person name="Sorensen J.L."/>
            <person name="Nielsen K.L."/>
            <person name="Sondergaard T.E."/>
        </authorList>
    </citation>
    <scope>NUCLEOTIDE SEQUENCE [LARGE SCALE GENOMIC DNA]</scope>
    <source>
        <strain evidence="1 2">AAU 773</strain>
    </source>
</reference>
<organism evidence="1 2">
    <name type="scientific">Apiospora arundinis</name>
    <dbReference type="NCBI Taxonomy" id="335852"/>
    <lineage>
        <taxon>Eukaryota</taxon>
        <taxon>Fungi</taxon>
        <taxon>Dikarya</taxon>
        <taxon>Ascomycota</taxon>
        <taxon>Pezizomycotina</taxon>
        <taxon>Sordariomycetes</taxon>
        <taxon>Xylariomycetidae</taxon>
        <taxon>Amphisphaeriales</taxon>
        <taxon>Apiosporaceae</taxon>
        <taxon>Apiospora</taxon>
    </lineage>
</organism>
<evidence type="ECO:0000313" key="2">
    <source>
        <dbReference type="Proteomes" id="UP001390339"/>
    </source>
</evidence>
<protein>
    <submittedName>
        <fullName evidence="1">Uncharacterized protein</fullName>
    </submittedName>
</protein>
<gene>
    <name evidence="1" type="ORF">PGQ11_007954</name>
</gene>
<name>A0ABR2IX23_9PEZI</name>
<proteinExistence type="predicted"/>
<sequence length="114" mass="13366">MTRNKEYDATITGGNAYPRVTGCESTYRAFRTLEAAHDQMRKWKVSKYDEIIKDRHEKATSLREFEAFYAVTHRKYPGIYPYWDGETKSDRTCTQAEVLSKIASSRIQKPTQWC</sequence>
<comment type="caution">
    <text evidence="1">The sequence shown here is derived from an EMBL/GenBank/DDBJ whole genome shotgun (WGS) entry which is preliminary data.</text>
</comment>
<accession>A0ABR2IX23</accession>
<evidence type="ECO:0000313" key="1">
    <source>
        <dbReference type="EMBL" id="KAK8869376.1"/>
    </source>
</evidence>
<keyword evidence="2" id="KW-1185">Reference proteome</keyword>
<dbReference type="EMBL" id="JAPCWZ010000004">
    <property type="protein sequence ID" value="KAK8869376.1"/>
    <property type="molecule type" value="Genomic_DNA"/>
</dbReference>
<dbReference type="Proteomes" id="UP001390339">
    <property type="component" value="Unassembled WGS sequence"/>
</dbReference>